<evidence type="ECO:0000313" key="2">
    <source>
        <dbReference type="EMBL" id="GFT67906.1"/>
    </source>
</evidence>
<feature type="region of interest" description="Disordered" evidence="1">
    <location>
        <begin position="139"/>
        <end position="164"/>
    </location>
</feature>
<evidence type="ECO:0000313" key="3">
    <source>
        <dbReference type="Proteomes" id="UP000887013"/>
    </source>
</evidence>
<name>A0A8X6TXL3_NEPPI</name>
<gene>
    <name evidence="2" type="primary">AVEN_3378_2</name>
    <name evidence="2" type="ORF">NPIL_573821</name>
</gene>
<dbReference type="Proteomes" id="UP000887013">
    <property type="component" value="Unassembled WGS sequence"/>
</dbReference>
<reference evidence="2" key="1">
    <citation type="submission" date="2020-08" db="EMBL/GenBank/DDBJ databases">
        <title>Multicomponent nature underlies the extraordinary mechanical properties of spider dragline silk.</title>
        <authorList>
            <person name="Kono N."/>
            <person name="Nakamura H."/>
            <person name="Mori M."/>
            <person name="Yoshida Y."/>
            <person name="Ohtoshi R."/>
            <person name="Malay A.D."/>
            <person name="Moran D.A.P."/>
            <person name="Tomita M."/>
            <person name="Numata K."/>
            <person name="Arakawa K."/>
        </authorList>
    </citation>
    <scope>NUCLEOTIDE SEQUENCE</scope>
</reference>
<keyword evidence="3" id="KW-1185">Reference proteome</keyword>
<evidence type="ECO:0000256" key="1">
    <source>
        <dbReference type="SAM" id="MobiDB-lite"/>
    </source>
</evidence>
<accession>A0A8X6TXL3</accession>
<dbReference type="EMBL" id="BMAW01115848">
    <property type="protein sequence ID" value="GFT67906.1"/>
    <property type="molecule type" value="Genomic_DNA"/>
</dbReference>
<dbReference type="SUPFAM" id="SSF57716">
    <property type="entry name" value="Glucocorticoid receptor-like (DNA-binding domain)"/>
    <property type="match status" value="1"/>
</dbReference>
<dbReference type="OrthoDB" id="10591123at2759"/>
<proteinExistence type="predicted"/>
<comment type="caution">
    <text evidence="2">The sequence shown here is derived from an EMBL/GenBank/DDBJ whole genome shotgun (WGS) entry which is preliminary data.</text>
</comment>
<dbReference type="AlphaFoldDB" id="A0A8X6TXL3"/>
<protein>
    <submittedName>
        <fullName evidence="2">Uncharacterized protein</fullName>
    </submittedName>
</protein>
<organism evidence="2 3">
    <name type="scientific">Nephila pilipes</name>
    <name type="common">Giant wood spider</name>
    <name type="synonym">Nephila maculata</name>
    <dbReference type="NCBI Taxonomy" id="299642"/>
    <lineage>
        <taxon>Eukaryota</taxon>
        <taxon>Metazoa</taxon>
        <taxon>Ecdysozoa</taxon>
        <taxon>Arthropoda</taxon>
        <taxon>Chelicerata</taxon>
        <taxon>Arachnida</taxon>
        <taxon>Araneae</taxon>
        <taxon>Araneomorphae</taxon>
        <taxon>Entelegynae</taxon>
        <taxon>Araneoidea</taxon>
        <taxon>Nephilidae</taxon>
        <taxon>Nephila</taxon>
    </lineage>
</organism>
<sequence>MNNKLPVANINHYCCISQCRNFKNPFAMIDLYPLPEDVHRRAKCCEILGIPLDVGLQPSARVCALHFKSKVGHLQKSTVSEPPAVIVDDGRRLLLRPFIPRMQTVPYSKVLPTGSTTSFVIQPRPTGVVLQNVIPKESSPVPNTLKNTDDDSSNKNTNFGSNSSPVVSLELECEEDLLSTAQLNAYMKDLMDFITANELVHKLPPAVPRCIDSPLVTSINAVSNEVLPLPDLNLAQNKSSSTVNSALDSSSSMSISQFAQAFPLATSNGASVGINVPLNSIPLSNISNPSSVSSTINTATVITPSLLPSQFSLISTNSTFTSAISTMSNAISTINNMTLTQIGSSFPGTTSTTNVLISPYVQKPSVVNSTKSEYVSNISDSNTKISEKTNINPCFATNSSTSLSRAATIASIAVTPILNQISNQSIDGKLSLPKETIKIQNATQEATLHEILPHNYTILSGTSTNAVIPVMLHRAAGNANSPVQFIDNTAKKSIDGSTLPILRNALDPTGICPVTTTGKAPEAMETCPVTSDRISAISSSNELIIGTSISNSSQSYHNQLEPICEIEEVAPDKKPVNETPKEGKVTLSVSSLHSSEGPLIVEVFGATQGASEYFRGNALSTCVLQSTEKKDGENIQISQDSSKSDKESSLQMRVKHVVKFTYAKKHSLFFLQKSIPIIMPNCQIPFENIDYMFRIKIPTLSTFDEAETLILANN</sequence>